<dbReference type="GO" id="GO:0003824">
    <property type="term" value="F:catalytic activity"/>
    <property type="evidence" value="ECO:0007669"/>
    <property type="project" value="InterPro"/>
</dbReference>
<dbReference type="Gene3D" id="3.80.30.20">
    <property type="entry name" value="tm_1862 like domain"/>
    <property type="match status" value="1"/>
</dbReference>
<name>E3H9W3_ILYPC</name>
<sequence length="590" mass="67336">MFLVTTKEEMDKLGWDSLDIILVSGDTYIDSSYNGTAVIGKWLLRYGFKVGVIAQPDISSPDDITRLGPPELFWGVSAGCVDSMVANYTATKKRRKSDDFTPGGINNKRPDRASIVYTNLIKRYFKNNKVPVVLGGIEASLRRIVHYDFWSDKLRKSILFNAKADILSYGMGEKSMLELALAMKRGEPWENIRGIAYISKEPRKGYLELPSFEECIGDKKLFIKAFETFYLNCDPLTAKGIFQKQDTRYFVQNPPSMPFSSEEMDSIYGMDFEREVHPYYRSLGEVKALETIRNSITTHRGCYGECNFCAIAVHQGRTVTCRSEESIISEANTILSSPKFKGYISDVGGPTANMYGIECEKKLKSGACKDKKCMYPKTCPVLKPDHSKQVSLLKKLERLDGVKKVFIASGLRYDLILSDEKCGNLYLKDLIKNHVSGQLKIAPEHTEDKILSLMGKQEKSILKEFKEKFYSINNSLGMKQFLTYYLIAAHPGCNEKDMENLKKFASRELNTNPEQVQIFTPTPSTYSTLMYYTEMDPYTGKKLFVEKDTGKKQKQKDILVSKESHKKSFRRSTFSENKTKKNKNNRWKNR</sequence>
<dbReference type="KEGG" id="ipo:Ilyop_0231"/>
<dbReference type="eggNOG" id="COG1032">
    <property type="taxonomic scope" value="Bacteria"/>
</dbReference>
<evidence type="ECO:0000256" key="3">
    <source>
        <dbReference type="ARBA" id="ARBA00022723"/>
    </source>
</evidence>
<dbReference type="InterPro" id="IPR006638">
    <property type="entry name" value="Elp3/MiaA/NifB-like_rSAM"/>
</dbReference>
<dbReference type="InterPro" id="IPR023404">
    <property type="entry name" value="rSAM_horseshoe"/>
</dbReference>
<dbReference type="GO" id="GO:0005506">
    <property type="term" value="F:iron ion binding"/>
    <property type="evidence" value="ECO:0007669"/>
    <property type="project" value="UniProtKB-UniRule"/>
</dbReference>
<feature type="binding site" evidence="6">
    <location>
        <position position="309"/>
    </location>
    <ligand>
        <name>[4Fe-4S] cluster</name>
        <dbReference type="ChEBI" id="CHEBI:49883"/>
        <note>4Fe-4S-S-AdoMet</note>
    </ligand>
</feature>
<keyword evidence="2 6" id="KW-0949">S-adenosyl-L-methionine</keyword>
<dbReference type="EMBL" id="CP002281">
    <property type="protein sequence ID" value="ADO82020.1"/>
    <property type="molecule type" value="Genomic_DNA"/>
</dbReference>
<dbReference type="InterPro" id="IPR007197">
    <property type="entry name" value="rSAM"/>
</dbReference>
<dbReference type="InterPro" id="IPR020612">
    <property type="entry name" value="Methylthiotransferase_CS"/>
</dbReference>
<dbReference type="HAMAP" id="MF_01251">
    <property type="entry name" value="UPF0313"/>
    <property type="match status" value="1"/>
</dbReference>
<feature type="compositionally biased region" description="Basic and acidic residues" evidence="7">
    <location>
        <begin position="551"/>
        <end position="563"/>
    </location>
</feature>
<evidence type="ECO:0000313" key="9">
    <source>
        <dbReference type="EMBL" id="ADO82020.1"/>
    </source>
</evidence>
<evidence type="ECO:0000256" key="6">
    <source>
        <dbReference type="HAMAP-Rule" id="MF_01251"/>
    </source>
</evidence>
<dbReference type="Pfam" id="PF08497">
    <property type="entry name" value="Radical_SAM_N"/>
    <property type="match status" value="1"/>
</dbReference>
<proteinExistence type="inferred from homology"/>
<dbReference type="SUPFAM" id="SSF102114">
    <property type="entry name" value="Radical SAM enzymes"/>
    <property type="match status" value="1"/>
</dbReference>
<dbReference type="AlphaFoldDB" id="E3H9W3"/>
<evidence type="ECO:0000256" key="5">
    <source>
        <dbReference type="ARBA" id="ARBA00023014"/>
    </source>
</evidence>
<evidence type="ECO:0000256" key="4">
    <source>
        <dbReference type="ARBA" id="ARBA00023004"/>
    </source>
</evidence>
<dbReference type="OrthoDB" id="9803479at2"/>
<evidence type="ECO:0000313" key="10">
    <source>
        <dbReference type="Proteomes" id="UP000006875"/>
    </source>
</evidence>
<dbReference type="SFLD" id="SFLDS00029">
    <property type="entry name" value="Radical_SAM"/>
    <property type="match status" value="1"/>
</dbReference>
<gene>
    <name evidence="9" type="ordered locus">Ilyop_0231</name>
</gene>
<dbReference type="SMART" id="SM00729">
    <property type="entry name" value="Elp3"/>
    <property type="match status" value="1"/>
</dbReference>
<feature type="binding site" evidence="6">
    <location>
        <position position="302"/>
    </location>
    <ligand>
        <name>[4Fe-4S] cluster</name>
        <dbReference type="ChEBI" id="CHEBI:49883"/>
        <note>4Fe-4S-S-AdoMet</note>
    </ligand>
</feature>
<reference evidence="9 10" key="1">
    <citation type="journal article" date="2010" name="Stand. Genomic Sci.">
        <title>Complete genome sequence of Ilyobacter polytropus type strain (CuHbu1).</title>
        <authorList>
            <person name="Sikorski J."/>
            <person name="Chertkov O."/>
            <person name="Lapidus A."/>
            <person name="Nolan M."/>
            <person name="Lucas S."/>
            <person name="Del Rio T.G."/>
            <person name="Tice H."/>
            <person name="Cheng J.F."/>
            <person name="Tapia R."/>
            <person name="Han C."/>
            <person name="Goodwin L."/>
            <person name="Pitluck S."/>
            <person name="Liolios K."/>
            <person name="Ivanova N."/>
            <person name="Mavromatis K."/>
            <person name="Mikhailova N."/>
            <person name="Pati A."/>
            <person name="Chen A."/>
            <person name="Palaniappan K."/>
            <person name="Land M."/>
            <person name="Hauser L."/>
            <person name="Chang Y.J."/>
            <person name="Jeffries C.D."/>
            <person name="Brambilla E."/>
            <person name="Yasawong M."/>
            <person name="Rohde M."/>
            <person name="Pukall R."/>
            <person name="Spring S."/>
            <person name="Goker M."/>
            <person name="Woyke T."/>
            <person name="Bristow J."/>
            <person name="Eisen J.A."/>
            <person name="Markowitz V."/>
            <person name="Hugenholtz P."/>
            <person name="Kyrpides N.C."/>
            <person name="Klenk H.P."/>
        </authorList>
    </citation>
    <scope>NUCLEOTIDE SEQUENCE [LARGE SCALE GENOMIC DNA]</scope>
    <source>
        <strain evidence="10">ATCC 51220 / DSM 2926 / LMG 16218 / CuHBu1</strain>
    </source>
</reference>
<dbReference type="Proteomes" id="UP000006875">
    <property type="component" value="Chromosome"/>
</dbReference>
<evidence type="ECO:0000256" key="1">
    <source>
        <dbReference type="ARBA" id="ARBA00022485"/>
    </source>
</evidence>
<evidence type="ECO:0000259" key="8">
    <source>
        <dbReference type="PROSITE" id="PS51918"/>
    </source>
</evidence>
<keyword evidence="3 6" id="KW-0479">Metal-binding</keyword>
<dbReference type="SFLD" id="SFLDG01069">
    <property type="entry name" value="UPF0313"/>
    <property type="match status" value="1"/>
</dbReference>
<keyword evidence="5 6" id="KW-0411">Iron-sulfur</keyword>
<dbReference type="InterPro" id="IPR013704">
    <property type="entry name" value="UPF0313_N"/>
</dbReference>
<accession>E3H9W3</accession>
<dbReference type="PANTHER" id="PTHR32331:SF0">
    <property type="entry name" value="UPF0313 PROTEIN YGIQ"/>
    <property type="match status" value="1"/>
</dbReference>
<keyword evidence="1 6" id="KW-0004">4Fe-4S</keyword>
<organism evidence="9 10">
    <name type="scientific">Ilyobacter polytropus (strain ATCC 51220 / DSM 2926 / LMG 16218 / CuHBu1)</name>
    <dbReference type="NCBI Taxonomy" id="572544"/>
    <lineage>
        <taxon>Bacteria</taxon>
        <taxon>Fusobacteriati</taxon>
        <taxon>Fusobacteriota</taxon>
        <taxon>Fusobacteriia</taxon>
        <taxon>Fusobacteriales</taxon>
        <taxon>Fusobacteriaceae</taxon>
        <taxon>Ilyobacter</taxon>
    </lineage>
</organism>
<dbReference type="PROSITE" id="PS51918">
    <property type="entry name" value="RADICAL_SAM"/>
    <property type="match status" value="1"/>
</dbReference>
<comment type="cofactor">
    <cofactor evidence="6">
        <name>[4Fe-4S] cluster</name>
        <dbReference type="ChEBI" id="CHEBI:49883"/>
    </cofactor>
    <text evidence="6">Binds 1 [4Fe-4S] cluster. The cluster is coordinated with 3 cysteines and an exchangeable S-adenosyl-L-methionine.</text>
</comment>
<dbReference type="InterPro" id="IPR022946">
    <property type="entry name" value="UPF0313"/>
</dbReference>
<dbReference type="PROSITE" id="PS01278">
    <property type="entry name" value="MTTASE_RADICAL"/>
    <property type="match status" value="1"/>
</dbReference>
<feature type="binding site" evidence="6">
    <location>
        <position position="306"/>
    </location>
    <ligand>
        <name>[4Fe-4S] cluster</name>
        <dbReference type="ChEBI" id="CHEBI:49883"/>
        <note>4Fe-4S-S-AdoMet</note>
    </ligand>
</feature>
<feature type="domain" description="Radical SAM core" evidence="8">
    <location>
        <begin position="288"/>
        <end position="563"/>
    </location>
</feature>
<keyword evidence="4 6" id="KW-0408">Iron</keyword>
<dbReference type="HOGENOM" id="CLU_018288_2_0_0"/>
<dbReference type="SFLD" id="SFLDG01082">
    <property type="entry name" value="B12-binding_domain_containing"/>
    <property type="match status" value="1"/>
</dbReference>
<dbReference type="PANTHER" id="PTHR32331">
    <property type="entry name" value="UPF0313 PROTEIN YGIQ"/>
    <property type="match status" value="1"/>
</dbReference>
<comment type="similarity">
    <text evidence="6">Belongs to the UPF0313 family.</text>
</comment>
<keyword evidence="10" id="KW-1185">Reference proteome</keyword>
<dbReference type="STRING" id="572544.Ilyop_0231"/>
<evidence type="ECO:0000256" key="7">
    <source>
        <dbReference type="SAM" id="MobiDB-lite"/>
    </source>
</evidence>
<feature type="compositionally biased region" description="Basic residues" evidence="7">
    <location>
        <begin position="580"/>
        <end position="590"/>
    </location>
</feature>
<dbReference type="NCBIfam" id="TIGR03904">
    <property type="entry name" value="SAM_YgiQ"/>
    <property type="match status" value="1"/>
</dbReference>
<evidence type="ECO:0000256" key="2">
    <source>
        <dbReference type="ARBA" id="ARBA00022691"/>
    </source>
</evidence>
<protein>
    <submittedName>
        <fullName evidence="9">Radical SAM domain protein</fullName>
    </submittedName>
</protein>
<feature type="region of interest" description="Disordered" evidence="7">
    <location>
        <begin position="551"/>
        <end position="590"/>
    </location>
</feature>
<dbReference type="InterPro" id="IPR058240">
    <property type="entry name" value="rSAM_sf"/>
</dbReference>
<dbReference type="GO" id="GO:0051539">
    <property type="term" value="F:4 iron, 4 sulfur cluster binding"/>
    <property type="evidence" value="ECO:0007669"/>
    <property type="project" value="UniProtKB-KW"/>
</dbReference>